<dbReference type="SUPFAM" id="SSF57850">
    <property type="entry name" value="RING/U-box"/>
    <property type="match status" value="1"/>
</dbReference>
<dbReference type="GO" id="GO:0008270">
    <property type="term" value="F:zinc ion binding"/>
    <property type="evidence" value="ECO:0007669"/>
    <property type="project" value="UniProtKB-KW"/>
</dbReference>
<keyword evidence="1 4" id="KW-0479">Metal-binding</keyword>
<name>A0A814URP7_ADIRI</name>
<gene>
    <name evidence="8" type="ORF">XAT740_LOCUS22577</name>
</gene>
<evidence type="ECO:0000256" key="5">
    <source>
        <dbReference type="SAM" id="Phobius"/>
    </source>
</evidence>
<evidence type="ECO:0000256" key="1">
    <source>
        <dbReference type="ARBA" id="ARBA00022723"/>
    </source>
</evidence>
<feature type="domain" description="TRAF-type" evidence="7">
    <location>
        <begin position="97"/>
        <end position="129"/>
    </location>
</feature>
<dbReference type="InterPro" id="IPR001841">
    <property type="entry name" value="Znf_RING"/>
</dbReference>
<reference evidence="8" key="1">
    <citation type="submission" date="2021-02" db="EMBL/GenBank/DDBJ databases">
        <authorList>
            <person name="Nowell W R."/>
        </authorList>
    </citation>
    <scope>NUCLEOTIDE SEQUENCE</scope>
</reference>
<evidence type="ECO:0000313" key="8">
    <source>
        <dbReference type="EMBL" id="CAF1181023.1"/>
    </source>
</evidence>
<feature type="zinc finger region" description="TRAF-type" evidence="4">
    <location>
        <begin position="97"/>
        <end position="129"/>
    </location>
</feature>
<dbReference type="PROSITE" id="PS50089">
    <property type="entry name" value="ZF_RING_2"/>
    <property type="match status" value="1"/>
</dbReference>
<dbReference type="InterPro" id="IPR013083">
    <property type="entry name" value="Znf_RING/FYVE/PHD"/>
</dbReference>
<keyword evidence="2 4" id="KW-0863">Zinc-finger</keyword>
<keyword evidence="5" id="KW-0472">Membrane</keyword>
<evidence type="ECO:0008006" key="10">
    <source>
        <dbReference type="Google" id="ProtNLM"/>
    </source>
</evidence>
<dbReference type="InterPro" id="IPR001293">
    <property type="entry name" value="Znf_TRAF"/>
</dbReference>
<sequence length="164" mass="19093">MPYRYINENQIDVELKCSICDEPLQSPVNCRSCGYTYCQGCIEKWMTRQASCPSCRQQGNQFLPVISRVVLNQLNRLLVQCDLCERSNIERGNFNDHMSSTCPKQIVDCTDNCGWKGMRENLEEHVQRCRLKKEFSARMWPVLKKILIFLAIVLAFYLSPRSSK</sequence>
<evidence type="ECO:0000259" key="6">
    <source>
        <dbReference type="PROSITE" id="PS50089"/>
    </source>
</evidence>
<proteinExistence type="predicted"/>
<keyword evidence="5" id="KW-1133">Transmembrane helix</keyword>
<dbReference type="Pfam" id="PF13639">
    <property type="entry name" value="zf-RING_2"/>
    <property type="match status" value="1"/>
</dbReference>
<feature type="transmembrane region" description="Helical" evidence="5">
    <location>
        <begin position="142"/>
        <end position="159"/>
    </location>
</feature>
<comment type="caution">
    <text evidence="8">The sequence shown here is derived from an EMBL/GenBank/DDBJ whole genome shotgun (WGS) entry which is preliminary data.</text>
</comment>
<evidence type="ECO:0000259" key="7">
    <source>
        <dbReference type="PROSITE" id="PS50145"/>
    </source>
</evidence>
<evidence type="ECO:0000256" key="4">
    <source>
        <dbReference type="PROSITE-ProRule" id="PRU00207"/>
    </source>
</evidence>
<accession>A0A814URP7</accession>
<feature type="domain" description="RING-type" evidence="6">
    <location>
        <begin position="17"/>
        <end position="56"/>
    </location>
</feature>
<dbReference type="PROSITE" id="PS50145">
    <property type="entry name" value="ZF_TRAF"/>
    <property type="match status" value="1"/>
</dbReference>
<dbReference type="SUPFAM" id="SSF49599">
    <property type="entry name" value="TRAF domain-like"/>
    <property type="match status" value="1"/>
</dbReference>
<dbReference type="AlphaFoldDB" id="A0A814URP7"/>
<protein>
    <recommendedName>
        <fullName evidence="10">RING-type domain-containing protein</fullName>
    </recommendedName>
</protein>
<dbReference type="PANTHER" id="PTHR10131">
    <property type="entry name" value="TNF RECEPTOR ASSOCIATED FACTOR"/>
    <property type="match status" value="1"/>
</dbReference>
<evidence type="ECO:0000256" key="3">
    <source>
        <dbReference type="ARBA" id="ARBA00022833"/>
    </source>
</evidence>
<dbReference type="Gene3D" id="3.30.40.10">
    <property type="entry name" value="Zinc/RING finger domain, C3HC4 (zinc finger)"/>
    <property type="match status" value="2"/>
</dbReference>
<evidence type="ECO:0000256" key="2">
    <source>
        <dbReference type="ARBA" id="ARBA00022771"/>
    </source>
</evidence>
<dbReference type="SMART" id="SM00184">
    <property type="entry name" value="RING"/>
    <property type="match status" value="1"/>
</dbReference>
<dbReference type="PANTHER" id="PTHR10131:SF94">
    <property type="entry name" value="TNF RECEPTOR-ASSOCIATED FACTOR 4"/>
    <property type="match status" value="1"/>
</dbReference>
<keyword evidence="3 4" id="KW-0862">Zinc</keyword>
<dbReference type="EMBL" id="CAJNOR010001669">
    <property type="protein sequence ID" value="CAF1181023.1"/>
    <property type="molecule type" value="Genomic_DNA"/>
</dbReference>
<keyword evidence="9" id="KW-1185">Reference proteome</keyword>
<dbReference type="Proteomes" id="UP000663828">
    <property type="component" value="Unassembled WGS sequence"/>
</dbReference>
<dbReference type="Pfam" id="PF02176">
    <property type="entry name" value="zf-TRAF"/>
    <property type="match status" value="1"/>
</dbReference>
<evidence type="ECO:0000313" key="9">
    <source>
        <dbReference type="Proteomes" id="UP000663828"/>
    </source>
</evidence>
<keyword evidence="5" id="KW-0812">Transmembrane</keyword>
<organism evidence="8 9">
    <name type="scientific">Adineta ricciae</name>
    <name type="common">Rotifer</name>
    <dbReference type="NCBI Taxonomy" id="249248"/>
    <lineage>
        <taxon>Eukaryota</taxon>
        <taxon>Metazoa</taxon>
        <taxon>Spiralia</taxon>
        <taxon>Gnathifera</taxon>
        <taxon>Rotifera</taxon>
        <taxon>Eurotatoria</taxon>
        <taxon>Bdelloidea</taxon>
        <taxon>Adinetida</taxon>
        <taxon>Adinetidae</taxon>
        <taxon>Adineta</taxon>
    </lineage>
</organism>